<accession>A0ABU2JWX1</accession>
<dbReference type="InterPro" id="IPR051011">
    <property type="entry name" value="Metal_resp_trans_reg"/>
</dbReference>
<dbReference type="Gene3D" id="1.10.10.10">
    <property type="entry name" value="Winged helix-like DNA-binding domain superfamily/Winged helix DNA-binding domain"/>
    <property type="match status" value="1"/>
</dbReference>
<organism evidence="6 7">
    <name type="scientific">Streptomyces chisholmiae</name>
    <dbReference type="NCBI Taxonomy" id="3075540"/>
    <lineage>
        <taxon>Bacteria</taxon>
        <taxon>Bacillati</taxon>
        <taxon>Actinomycetota</taxon>
        <taxon>Actinomycetes</taxon>
        <taxon>Kitasatosporales</taxon>
        <taxon>Streptomycetaceae</taxon>
        <taxon>Streptomyces</taxon>
    </lineage>
</organism>
<feature type="domain" description="HTH arsR-type" evidence="5">
    <location>
        <begin position="216"/>
        <end position="323"/>
    </location>
</feature>
<evidence type="ECO:0000256" key="2">
    <source>
        <dbReference type="ARBA" id="ARBA00023125"/>
    </source>
</evidence>
<dbReference type="InterPro" id="IPR011991">
    <property type="entry name" value="ArsR-like_HTH"/>
</dbReference>
<dbReference type="SMART" id="SM00418">
    <property type="entry name" value="HTH_ARSR"/>
    <property type="match status" value="1"/>
</dbReference>
<dbReference type="Pfam" id="PF12840">
    <property type="entry name" value="HTH_20"/>
    <property type="match status" value="1"/>
</dbReference>
<evidence type="ECO:0000313" key="6">
    <source>
        <dbReference type="EMBL" id="MDT0269501.1"/>
    </source>
</evidence>
<dbReference type="PROSITE" id="PS50987">
    <property type="entry name" value="HTH_ARSR_2"/>
    <property type="match status" value="1"/>
</dbReference>
<dbReference type="SUPFAM" id="SSF46785">
    <property type="entry name" value="Winged helix' DNA-binding domain"/>
    <property type="match status" value="1"/>
</dbReference>
<dbReference type="PANTHER" id="PTHR43132">
    <property type="entry name" value="ARSENICAL RESISTANCE OPERON REPRESSOR ARSR-RELATED"/>
    <property type="match status" value="1"/>
</dbReference>
<dbReference type="InterPro" id="IPR036390">
    <property type="entry name" value="WH_DNA-bd_sf"/>
</dbReference>
<name>A0ABU2JWX1_9ACTN</name>
<evidence type="ECO:0000256" key="3">
    <source>
        <dbReference type="ARBA" id="ARBA00023163"/>
    </source>
</evidence>
<dbReference type="CDD" id="cd00090">
    <property type="entry name" value="HTH_ARSR"/>
    <property type="match status" value="1"/>
</dbReference>
<keyword evidence="7" id="KW-1185">Reference proteome</keyword>
<dbReference type="PANTHER" id="PTHR43132:SF6">
    <property type="entry name" value="HTH-TYPE TRANSCRIPTIONAL REPRESSOR CZRA"/>
    <property type="match status" value="1"/>
</dbReference>
<keyword evidence="1" id="KW-0805">Transcription regulation</keyword>
<sequence length="336" mass="35920">MGDWVVAADVLARGRFRVSPLAETVAALLTLAGHGVRPGRERWLARHRPAFLARLAGDPVAEHFTVALGRSWLPDFLTAPPRPADRSFEDEWRRLAATPAAVARADIAYGGPVHPALRGPELPSRVAALVRWAWTETVLPGWPGLRRVFEADVVARSQALAAGGWAAALPGLRPGMRWLGEGRLRINGNPYPPRTLAGAELLFVPTTAARGWVGWSEPHHYAVVYPCSGLLAEPERRPAPTALGRLLGANRALILGRLATPLATSQLVELTGCPLGSVGRHLRVLREAGLVRRRRSGRLVLYYRTELGDRLAAEAAGGAGGGPSAGAGDEKDLTSS</sequence>
<gene>
    <name evidence="6" type="ORF">RM844_24780</name>
</gene>
<keyword evidence="2" id="KW-0238">DNA-binding</keyword>
<dbReference type="EMBL" id="JAVREO010000017">
    <property type="protein sequence ID" value="MDT0269501.1"/>
    <property type="molecule type" value="Genomic_DNA"/>
</dbReference>
<evidence type="ECO:0000256" key="1">
    <source>
        <dbReference type="ARBA" id="ARBA00023015"/>
    </source>
</evidence>
<protein>
    <submittedName>
        <fullName evidence="6">Helix-turn-helix domain-containing protein</fullName>
    </submittedName>
</protein>
<evidence type="ECO:0000256" key="4">
    <source>
        <dbReference type="SAM" id="MobiDB-lite"/>
    </source>
</evidence>
<dbReference type="Proteomes" id="UP001183410">
    <property type="component" value="Unassembled WGS sequence"/>
</dbReference>
<proteinExistence type="predicted"/>
<keyword evidence="3" id="KW-0804">Transcription</keyword>
<evidence type="ECO:0000313" key="7">
    <source>
        <dbReference type="Proteomes" id="UP001183410"/>
    </source>
</evidence>
<dbReference type="InterPro" id="IPR001845">
    <property type="entry name" value="HTH_ArsR_DNA-bd_dom"/>
</dbReference>
<reference evidence="7" key="1">
    <citation type="submission" date="2023-07" db="EMBL/GenBank/DDBJ databases">
        <title>30 novel species of actinomycetes from the DSMZ collection.</title>
        <authorList>
            <person name="Nouioui I."/>
        </authorList>
    </citation>
    <scope>NUCLEOTIDE SEQUENCE [LARGE SCALE GENOMIC DNA]</scope>
    <source>
        <strain evidence="7">DSM 44915</strain>
    </source>
</reference>
<comment type="caution">
    <text evidence="6">The sequence shown here is derived from an EMBL/GenBank/DDBJ whole genome shotgun (WGS) entry which is preliminary data.</text>
</comment>
<feature type="region of interest" description="Disordered" evidence="4">
    <location>
        <begin position="314"/>
        <end position="336"/>
    </location>
</feature>
<dbReference type="RefSeq" id="WP_311669582.1">
    <property type="nucleotide sequence ID" value="NZ_JAVREO010000017.1"/>
</dbReference>
<dbReference type="InterPro" id="IPR036388">
    <property type="entry name" value="WH-like_DNA-bd_sf"/>
</dbReference>
<evidence type="ECO:0000259" key="5">
    <source>
        <dbReference type="PROSITE" id="PS50987"/>
    </source>
</evidence>